<accession>A0A1M6F822</accession>
<dbReference type="Proteomes" id="UP000184418">
    <property type="component" value="Unassembled WGS sequence"/>
</dbReference>
<proteinExistence type="predicted"/>
<gene>
    <name evidence="2" type="ORF">SAMN02745146_1969</name>
</gene>
<evidence type="ECO:0000256" key="1">
    <source>
        <dbReference type="SAM" id="Phobius"/>
    </source>
</evidence>
<feature type="transmembrane region" description="Helical" evidence="1">
    <location>
        <begin position="15"/>
        <end position="34"/>
    </location>
</feature>
<keyword evidence="1" id="KW-0472">Membrane</keyword>
<dbReference type="EMBL" id="FQYN01000003">
    <property type="protein sequence ID" value="SHI93845.1"/>
    <property type="molecule type" value="Genomic_DNA"/>
</dbReference>
<sequence>MENALKDWSEIAKNFLEGTAILVAAIWTIFRFGIFRERFAKIEFNLDCRYIGQTEENHIIELIAVIENKGLVRQNIKEWTFDLLVFKKGDKIDETESSINYQVKFFDKKISKRPWVPTIWYTTFIDAGTKQVYTYLTSVPNETKFITIYSRFIYPNTDDFHSSQRTFELESIAQHNIAKSNV</sequence>
<evidence type="ECO:0000313" key="3">
    <source>
        <dbReference type="Proteomes" id="UP000184418"/>
    </source>
</evidence>
<organism evidence="2 3">
    <name type="scientific">Hymenobacter daecheongensis DSM 21074</name>
    <dbReference type="NCBI Taxonomy" id="1121955"/>
    <lineage>
        <taxon>Bacteria</taxon>
        <taxon>Pseudomonadati</taxon>
        <taxon>Bacteroidota</taxon>
        <taxon>Cytophagia</taxon>
        <taxon>Cytophagales</taxon>
        <taxon>Hymenobacteraceae</taxon>
        <taxon>Hymenobacter</taxon>
    </lineage>
</organism>
<evidence type="ECO:0000313" key="2">
    <source>
        <dbReference type="EMBL" id="SHI93845.1"/>
    </source>
</evidence>
<reference evidence="2 3" key="1">
    <citation type="submission" date="2016-11" db="EMBL/GenBank/DDBJ databases">
        <authorList>
            <person name="Jaros S."/>
            <person name="Januszkiewicz K."/>
            <person name="Wedrychowicz H."/>
        </authorList>
    </citation>
    <scope>NUCLEOTIDE SEQUENCE [LARGE SCALE GENOMIC DNA]</scope>
    <source>
        <strain evidence="2 3">DSM 21074</strain>
    </source>
</reference>
<dbReference type="OrthoDB" id="9877159at2"/>
<protein>
    <submittedName>
        <fullName evidence="2">Uncharacterized protein</fullName>
    </submittedName>
</protein>
<keyword evidence="1" id="KW-1133">Transmembrane helix</keyword>
<dbReference type="RefSeq" id="WP_143164080.1">
    <property type="nucleotide sequence ID" value="NZ_FQYN01000003.1"/>
</dbReference>
<keyword evidence="3" id="KW-1185">Reference proteome</keyword>
<name>A0A1M6F822_9BACT</name>
<keyword evidence="1" id="KW-0812">Transmembrane</keyword>
<dbReference type="AlphaFoldDB" id="A0A1M6F822"/>